<dbReference type="EC" id="2.3.2.31" evidence="2"/>
<feature type="domain" description="RING-type" evidence="12">
    <location>
        <begin position="235"/>
        <end position="529"/>
    </location>
</feature>
<evidence type="ECO:0000256" key="6">
    <source>
        <dbReference type="ARBA" id="ARBA00022771"/>
    </source>
</evidence>
<comment type="caution">
    <text evidence="13">The sequence shown here is derived from an EMBL/GenBank/DDBJ whole genome shotgun (WGS) entry which is preliminary data.</text>
</comment>
<feature type="region of interest" description="Disordered" evidence="10">
    <location>
        <begin position="1"/>
        <end position="20"/>
    </location>
</feature>
<organism evidence="13 14">
    <name type="scientific">Chaetomidium leptoderma</name>
    <dbReference type="NCBI Taxonomy" id="669021"/>
    <lineage>
        <taxon>Eukaryota</taxon>
        <taxon>Fungi</taxon>
        <taxon>Dikarya</taxon>
        <taxon>Ascomycota</taxon>
        <taxon>Pezizomycotina</taxon>
        <taxon>Sordariomycetes</taxon>
        <taxon>Sordariomycetidae</taxon>
        <taxon>Sordariales</taxon>
        <taxon>Chaetomiaceae</taxon>
        <taxon>Chaetomidium</taxon>
    </lineage>
</organism>
<dbReference type="SMART" id="SM00647">
    <property type="entry name" value="IBR"/>
    <property type="match status" value="2"/>
</dbReference>
<feature type="domain" description="RING-type" evidence="11">
    <location>
        <begin position="239"/>
        <end position="293"/>
    </location>
</feature>
<dbReference type="GO" id="GO:0016567">
    <property type="term" value="P:protein ubiquitination"/>
    <property type="evidence" value="ECO:0007669"/>
    <property type="project" value="InterPro"/>
</dbReference>
<dbReference type="PROSITE" id="PS50089">
    <property type="entry name" value="ZF_RING_2"/>
    <property type="match status" value="1"/>
</dbReference>
<dbReference type="InterPro" id="IPR013083">
    <property type="entry name" value="Znf_RING/FYVE/PHD"/>
</dbReference>
<evidence type="ECO:0000256" key="2">
    <source>
        <dbReference type="ARBA" id="ARBA00012251"/>
    </source>
</evidence>
<evidence type="ECO:0000256" key="9">
    <source>
        <dbReference type="PROSITE-ProRule" id="PRU00175"/>
    </source>
</evidence>
<evidence type="ECO:0000256" key="1">
    <source>
        <dbReference type="ARBA" id="ARBA00001798"/>
    </source>
</evidence>
<keyword evidence="14" id="KW-1185">Reference proteome</keyword>
<dbReference type="Pfam" id="PF22191">
    <property type="entry name" value="IBR_1"/>
    <property type="match status" value="1"/>
</dbReference>
<dbReference type="EMBL" id="MU857311">
    <property type="protein sequence ID" value="KAK4148600.1"/>
    <property type="molecule type" value="Genomic_DNA"/>
</dbReference>
<comment type="catalytic activity">
    <reaction evidence="1">
        <text>[E2 ubiquitin-conjugating enzyme]-S-ubiquitinyl-L-cysteine + [acceptor protein]-L-lysine = [E2 ubiquitin-conjugating enzyme]-L-cysteine + [acceptor protein]-N(6)-ubiquitinyl-L-lysine.</text>
        <dbReference type="EC" id="2.3.2.31"/>
    </reaction>
</comment>
<name>A0AAN6VC67_9PEZI</name>
<evidence type="ECO:0000256" key="3">
    <source>
        <dbReference type="ARBA" id="ARBA00022679"/>
    </source>
</evidence>
<evidence type="ECO:0000256" key="4">
    <source>
        <dbReference type="ARBA" id="ARBA00022723"/>
    </source>
</evidence>
<keyword evidence="8" id="KW-0862">Zinc</keyword>
<keyword evidence="5" id="KW-0677">Repeat</keyword>
<dbReference type="InterPro" id="IPR001841">
    <property type="entry name" value="Znf_RING"/>
</dbReference>
<feature type="region of interest" description="Disordered" evidence="10">
    <location>
        <begin position="139"/>
        <end position="170"/>
    </location>
</feature>
<evidence type="ECO:0000259" key="12">
    <source>
        <dbReference type="PROSITE" id="PS51873"/>
    </source>
</evidence>
<feature type="non-terminal residue" evidence="13">
    <location>
        <position position="1"/>
    </location>
</feature>
<evidence type="ECO:0000259" key="11">
    <source>
        <dbReference type="PROSITE" id="PS50089"/>
    </source>
</evidence>
<feature type="compositionally biased region" description="Acidic residues" evidence="10">
    <location>
        <begin position="28"/>
        <end position="37"/>
    </location>
</feature>
<dbReference type="Gene3D" id="1.20.120.1750">
    <property type="match status" value="1"/>
</dbReference>
<evidence type="ECO:0000256" key="8">
    <source>
        <dbReference type="ARBA" id="ARBA00022833"/>
    </source>
</evidence>
<dbReference type="PROSITE" id="PS51873">
    <property type="entry name" value="TRIAD"/>
    <property type="match status" value="1"/>
</dbReference>
<evidence type="ECO:0000256" key="10">
    <source>
        <dbReference type="SAM" id="MobiDB-lite"/>
    </source>
</evidence>
<dbReference type="PROSITE" id="PS00518">
    <property type="entry name" value="ZF_RING_1"/>
    <property type="match status" value="1"/>
</dbReference>
<keyword evidence="3" id="KW-0808">Transferase</keyword>
<evidence type="ECO:0000256" key="5">
    <source>
        <dbReference type="ARBA" id="ARBA00022737"/>
    </source>
</evidence>
<reference evidence="13" key="2">
    <citation type="submission" date="2023-05" db="EMBL/GenBank/DDBJ databases">
        <authorList>
            <consortium name="Lawrence Berkeley National Laboratory"/>
            <person name="Steindorff A."/>
            <person name="Hensen N."/>
            <person name="Bonometti L."/>
            <person name="Westerberg I."/>
            <person name="Brannstrom I.O."/>
            <person name="Guillou S."/>
            <person name="Cros-Aarteil S."/>
            <person name="Calhoun S."/>
            <person name="Haridas S."/>
            <person name="Kuo A."/>
            <person name="Mondo S."/>
            <person name="Pangilinan J."/>
            <person name="Riley R."/>
            <person name="Labutti K."/>
            <person name="Andreopoulos B."/>
            <person name="Lipzen A."/>
            <person name="Chen C."/>
            <person name="Yanf M."/>
            <person name="Daum C."/>
            <person name="Ng V."/>
            <person name="Clum A."/>
            <person name="Ohm R."/>
            <person name="Martin F."/>
            <person name="Silar P."/>
            <person name="Natvig D."/>
            <person name="Lalanne C."/>
            <person name="Gautier V."/>
            <person name="Ament-Velasquez S.L."/>
            <person name="Kruys A."/>
            <person name="Hutchinson M.I."/>
            <person name="Powell A.J."/>
            <person name="Barry K."/>
            <person name="Miller A.N."/>
            <person name="Grigoriev I.V."/>
            <person name="Debuchy R."/>
            <person name="Gladieux P."/>
            <person name="Thoren M.H."/>
            <person name="Johannesson H."/>
        </authorList>
    </citation>
    <scope>NUCLEOTIDE SEQUENCE</scope>
    <source>
        <strain evidence="13">CBS 538.74</strain>
    </source>
</reference>
<dbReference type="GO" id="GO:0008270">
    <property type="term" value="F:zinc ion binding"/>
    <property type="evidence" value="ECO:0007669"/>
    <property type="project" value="UniProtKB-KW"/>
</dbReference>
<feature type="region of interest" description="Disordered" evidence="10">
    <location>
        <begin position="25"/>
        <end position="65"/>
    </location>
</feature>
<dbReference type="Proteomes" id="UP001302745">
    <property type="component" value="Unassembled WGS sequence"/>
</dbReference>
<dbReference type="Pfam" id="PF01485">
    <property type="entry name" value="IBR"/>
    <property type="match status" value="1"/>
</dbReference>
<dbReference type="InterPro" id="IPR044066">
    <property type="entry name" value="TRIAD_supradom"/>
</dbReference>
<dbReference type="AlphaFoldDB" id="A0AAN6VC67"/>
<protein>
    <recommendedName>
        <fullName evidence="2">RBR-type E3 ubiquitin transferase</fullName>
        <ecNumber evidence="2">2.3.2.31</ecNumber>
    </recommendedName>
</protein>
<gene>
    <name evidence="13" type="ORF">C8A00DRAFT_19598</name>
</gene>
<keyword evidence="4" id="KW-0479">Metal-binding</keyword>
<dbReference type="GO" id="GO:0061630">
    <property type="term" value="F:ubiquitin protein ligase activity"/>
    <property type="evidence" value="ECO:0007669"/>
    <property type="project" value="UniProtKB-EC"/>
</dbReference>
<dbReference type="CDD" id="cd20336">
    <property type="entry name" value="Rcat_RBR"/>
    <property type="match status" value="1"/>
</dbReference>
<dbReference type="InterPro" id="IPR031127">
    <property type="entry name" value="E3_UB_ligase_RBR"/>
</dbReference>
<reference evidence="13" key="1">
    <citation type="journal article" date="2023" name="Mol. Phylogenet. Evol.">
        <title>Genome-scale phylogeny and comparative genomics of the fungal order Sordariales.</title>
        <authorList>
            <person name="Hensen N."/>
            <person name="Bonometti L."/>
            <person name="Westerberg I."/>
            <person name="Brannstrom I.O."/>
            <person name="Guillou S."/>
            <person name="Cros-Aarteil S."/>
            <person name="Calhoun S."/>
            <person name="Haridas S."/>
            <person name="Kuo A."/>
            <person name="Mondo S."/>
            <person name="Pangilinan J."/>
            <person name="Riley R."/>
            <person name="LaButti K."/>
            <person name="Andreopoulos B."/>
            <person name="Lipzen A."/>
            <person name="Chen C."/>
            <person name="Yan M."/>
            <person name="Daum C."/>
            <person name="Ng V."/>
            <person name="Clum A."/>
            <person name="Steindorff A."/>
            <person name="Ohm R.A."/>
            <person name="Martin F."/>
            <person name="Silar P."/>
            <person name="Natvig D.O."/>
            <person name="Lalanne C."/>
            <person name="Gautier V."/>
            <person name="Ament-Velasquez S.L."/>
            <person name="Kruys A."/>
            <person name="Hutchinson M.I."/>
            <person name="Powell A.J."/>
            <person name="Barry K."/>
            <person name="Miller A.N."/>
            <person name="Grigoriev I.V."/>
            <person name="Debuchy R."/>
            <person name="Gladieux P."/>
            <person name="Hiltunen Thoren M."/>
            <person name="Johannesson H."/>
        </authorList>
    </citation>
    <scope>NUCLEOTIDE SEQUENCE</scope>
    <source>
        <strain evidence="13">CBS 538.74</strain>
    </source>
</reference>
<feature type="compositionally biased region" description="Low complexity" evidence="10">
    <location>
        <begin position="48"/>
        <end position="58"/>
    </location>
</feature>
<proteinExistence type="predicted"/>
<feature type="compositionally biased region" description="Basic and acidic residues" evidence="10">
    <location>
        <begin position="146"/>
        <end position="163"/>
    </location>
</feature>
<keyword evidence="6 9" id="KW-0863">Zinc-finger</keyword>
<sequence length="538" mass="59462">GEENMASAASSPTRPFYGPINPAILVFDWEEEEEEDTGSAVETPVPNQPQQQTAPDPQTGSSRALSYWPFNHSLLRDFDDDAASVISGMATDGGSVAGEDVAGGTVPTDRARSVASLLFTPSPIFEAIALAFRRDEVGVQGARGHSTRETVRQRETSPDKTEPARSSNPYSMAIEDKQKAMTVAFLRSPARTASTDVSSSLAPDDIGFGQRYQVTEETASVVITNQRRLPDILSGERECIICTDTKPVSEFPTAAITKACDHEPTTCLLCVATSIQTDLNNRLWNEIKCPECRATLEYDDVQRFADDATKDRYQTLSFRSAISASPTFFWCTSGCGYGQVHAGGRAQPIVTCRLCAHRSCFQHKVAWHENLTCDEYDALAADPANFRSRFDRDNEEAALAAAARQVQEDADRVFAQGLLAADQRAVAEERAERERVAREEREERERVERERREKEVREGAVRRKAEEEASGRTVGSTTKPCPGCSAPIEKNEGCAHMTCTWCKHAFCWNCLADHKQILEGDNSAHQKKCPWHPDNIKE</sequence>
<dbReference type="InterPro" id="IPR002867">
    <property type="entry name" value="IBR_dom"/>
</dbReference>
<keyword evidence="7" id="KW-0833">Ubl conjugation pathway</keyword>
<feature type="region of interest" description="Disordered" evidence="10">
    <location>
        <begin position="434"/>
        <end position="482"/>
    </location>
</feature>
<dbReference type="SUPFAM" id="SSF57850">
    <property type="entry name" value="RING/U-box"/>
    <property type="match status" value="3"/>
</dbReference>
<evidence type="ECO:0000256" key="7">
    <source>
        <dbReference type="ARBA" id="ARBA00022786"/>
    </source>
</evidence>
<dbReference type="PANTHER" id="PTHR11685">
    <property type="entry name" value="RBR FAMILY RING FINGER AND IBR DOMAIN-CONTAINING"/>
    <property type="match status" value="1"/>
</dbReference>
<dbReference type="InterPro" id="IPR017907">
    <property type="entry name" value="Znf_RING_CS"/>
</dbReference>
<evidence type="ECO:0000313" key="14">
    <source>
        <dbReference type="Proteomes" id="UP001302745"/>
    </source>
</evidence>
<dbReference type="CDD" id="cd20335">
    <property type="entry name" value="BRcat_RBR"/>
    <property type="match status" value="1"/>
</dbReference>
<dbReference type="Gene3D" id="3.30.40.10">
    <property type="entry name" value="Zinc/RING finger domain, C3HC4 (zinc finger)"/>
    <property type="match status" value="1"/>
</dbReference>
<feature type="compositionally biased region" description="Basic and acidic residues" evidence="10">
    <location>
        <begin position="434"/>
        <end position="470"/>
    </location>
</feature>
<evidence type="ECO:0000313" key="13">
    <source>
        <dbReference type="EMBL" id="KAK4148600.1"/>
    </source>
</evidence>
<accession>A0AAN6VC67</accession>